<sequence>MGFGMFICFHPASGASKFRCTTNFADRGTLQRVVRIHQRETPFIMDLRAECIFLIPHEKRRRRRGCALTATGRKEGRKNFRATEKSKKRHESLDKKRKEKKKLISVEEKSLSCEICL</sequence>
<dbReference type="EMBL" id="BPLR01017898">
    <property type="protein sequence ID" value="GIY95330.1"/>
    <property type="molecule type" value="Genomic_DNA"/>
</dbReference>
<evidence type="ECO:0000313" key="2">
    <source>
        <dbReference type="EMBL" id="GIY95330.1"/>
    </source>
</evidence>
<gene>
    <name evidence="2" type="ORF">CEXT_23771</name>
</gene>
<proteinExistence type="predicted"/>
<comment type="caution">
    <text evidence="2">The sequence shown here is derived from an EMBL/GenBank/DDBJ whole genome shotgun (WGS) entry which is preliminary data.</text>
</comment>
<protein>
    <submittedName>
        <fullName evidence="2">Uncharacterized protein</fullName>
    </submittedName>
</protein>
<evidence type="ECO:0000256" key="1">
    <source>
        <dbReference type="SAM" id="MobiDB-lite"/>
    </source>
</evidence>
<accession>A0AAV4XM81</accession>
<feature type="compositionally biased region" description="Basic and acidic residues" evidence="1">
    <location>
        <begin position="72"/>
        <end position="103"/>
    </location>
</feature>
<organism evidence="2 3">
    <name type="scientific">Caerostris extrusa</name>
    <name type="common">Bark spider</name>
    <name type="synonym">Caerostris bankana</name>
    <dbReference type="NCBI Taxonomy" id="172846"/>
    <lineage>
        <taxon>Eukaryota</taxon>
        <taxon>Metazoa</taxon>
        <taxon>Ecdysozoa</taxon>
        <taxon>Arthropoda</taxon>
        <taxon>Chelicerata</taxon>
        <taxon>Arachnida</taxon>
        <taxon>Araneae</taxon>
        <taxon>Araneomorphae</taxon>
        <taxon>Entelegynae</taxon>
        <taxon>Araneoidea</taxon>
        <taxon>Araneidae</taxon>
        <taxon>Caerostris</taxon>
    </lineage>
</organism>
<keyword evidence="3" id="KW-1185">Reference proteome</keyword>
<reference evidence="2 3" key="1">
    <citation type="submission" date="2021-06" db="EMBL/GenBank/DDBJ databases">
        <title>Caerostris extrusa draft genome.</title>
        <authorList>
            <person name="Kono N."/>
            <person name="Arakawa K."/>
        </authorList>
    </citation>
    <scope>NUCLEOTIDE SEQUENCE [LARGE SCALE GENOMIC DNA]</scope>
</reference>
<feature type="region of interest" description="Disordered" evidence="1">
    <location>
        <begin position="66"/>
        <end position="103"/>
    </location>
</feature>
<evidence type="ECO:0000313" key="3">
    <source>
        <dbReference type="Proteomes" id="UP001054945"/>
    </source>
</evidence>
<name>A0AAV4XM81_CAEEX</name>
<dbReference type="AlphaFoldDB" id="A0AAV4XM81"/>
<dbReference type="Proteomes" id="UP001054945">
    <property type="component" value="Unassembled WGS sequence"/>
</dbReference>